<name>A0A2C7AUU1_9ACTN</name>
<dbReference type="EMBL" id="LT576035">
    <property type="protein sequence ID" value="SBN39111.1"/>
    <property type="molecule type" value="Genomic_DNA"/>
</dbReference>
<dbReference type="InterPro" id="IPR001647">
    <property type="entry name" value="HTH_TetR"/>
</dbReference>
<dbReference type="PROSITE" id="PS50977">
    <property type="entry name" value="HTH_TETR_2"/>
    <property type="match status" value="1"/>
</dbReference>
<evidence type="ECO:0000313" key="4">
    <source>
        <dbReference type="EMBL" id="SBN39111.1"/>
    </source>
</evidence>
<dbReference type="Gene3D" id="1.10.357.10">
    <property type="entry name" value="Tetracycline Repressor, domain 2"/>
    <property type="match status" value="1"/>
</dbReference>
<accession>A0A2C7AUU1</accession>
<keyword evidence="2" id="KW-0238">DNA-binding</keyword>
<dbReference type="GO" id="GO:0003700">
    <property type="term" value="F:DNA-binding transcription factor activity"/>
    <property type="evidence" value="ECO:0007669"/>
    <property type="project" value="TreeGrafter"/>
</dbReference>
<dbReference type="AlphaFoldDB" id="A0A2C7AUU1"/>
<dbReference type="GO" id="GO:0000976">
    <property type="term" value="F:transcription cis-regulatory region binding"/>
    <property type="evidence" value="ECO:0007669"/>
    <property type="project" value="TreeGrafter"/>
</dbReference>
<organism evidence="4">
    <name type="scientific">Propionibacterium freudenreichii</name>
    <dbReference type="NCBI Taxonomy" id="1744"/>
    <lineage>
        <taxon>Bacteria</taxon>
        <taxon>Bacillati</taxon>
        <taxon>Actinomycetota</taxon>
        <taxon>Actinomycetes</taxon>
        <taxon>Propionibacteriales</taxon>
        <taxon>Propionibacteriaceae</taxon>
        <taxon>Propionibacterium</taxon>
    </lineage>
</organism>
<proteinExistence type="predicted"/>
<keyword evidence="1" id="KW-0805">Transcription regulation</keyword>
<gene>
    <name evidence="4" type="ORF">PFR_JS10_1468</name>
</gene>
<dbReference type="SUPFAM" id="SSF46689">
    <property type="entry name" value="Homeodomain-like"/>
    <property type="match status" value="1"/>
</dbReference>
<dbReference type="Pfam" id="PF00440">
    <property type="entry name" value="TetR_N"/>
    <property type="match status" value="1"/>
</dbReference>
<evidence type="ECO:0000256" key="2">
    <source>
        <dbReference type="ARBA" id="ARBA00023125"/>
    </source>
</evidence>
<keyword evidence="3" id="KW-0804">Transcription</keyword>
<dbReference type="PANTHER" id="PTHR30055:SF234">
    <property type="entry name" value="HTH-TYPE TRANSCRIPTIONAL REGULATOR BETI"/>
    <property type="match status" value="1"/>
</dbReference>
<evidence type="ECO:0000256" key="1">
    <source>
        <dbReference type="ARBA" id="ARBA00023015"/>
    </source>
</evidence>
<sequence length="201" mass="21951">MNDDVVSSISQRTKRAIRAAALELALRDGADKVTVDQIAVAAGISRRTVFNHFATKYDAFMPEVAAYSDSALKDFSSGREPDLIRALGDVIGNRIDQVQFTSDQVRAVRKLAQDSPGLHNAMRGRSGALDARLQAAVMRRLGSTPDDPSTTMTLALARSIWRTTLDAWLTTPDEFNQDSLRRCLAKSMETLEGLVRSNPGA</sequence>
<reference evidence="4" key="1">
    <citation type="submission" date="2016-05" db="EMBL/GenBank/DDBJ databases">
        <authorList>
            <person name="Lavstsen T."/>
            <person name="Jespersen J.S."/>
        </authorList>
    </citation>
    <scope>NUCLEOTIDE SEQUENCE</scope>
    <source>
        <strain evidence="4">PFRJS10</strain>
    </source>
</reference>
<dbReference type="PANTHER" id="PTHR30055">
    <property type="entry name" value="HTH-TYPE TRANSCRIPTIONAL REGULATOR RUTR"/>
    <property type="match status" value="1"/>
</dbReference>
<dbReference type="InterPro" id="IPR050109">
    <property type="entry name" value="HTH-type_TetR-like_transc_reg"/>
</dbReference>
<protein>
    <submittedName>
        <fullName evidence="4">Transcriptional regulator</fullName>
    </submittedName>
</protein>
<dbReference type="InterPro" id="IPR009057">
    <property type="entry name" value="Homeodomain-like_sf"/>
</dbReference>
<evidence type="ECO:0000256" key="3">
    <source>
        <dbReference type="ARBA" id="ARBA00023163"/>
    </source>
</evidence>